<feature type="compositionally biased region" description="Basic and acidic residues" evidence="1">
    <location>
        <begin position="21"/>
        <end position="43"/>
    </location>
</feature>
<sequence>MSTTETERIEVIRLFERQRGLPRSKGEYSEQQYARKDRIDRSTLPRRRQQRKNRTVSYSKSKKFVSKC</sequence>
<name>A0A061R3Q6_9CHLO</name>
<dbReference type="AlphaFoldDB" id="A0A061R3Q6"/>
<evidence type="ECO:0000256" key="1">
    <source>
        <dbReference type="SAM" id="MobiDB-lite"/>
    </source>
</evidence>
<evidence type="ECO:0000313" key="2">
    <source>
        <dbReference type="EMBL" id="JAC65126.1"/>
    </source>
</evidence>
<feature type="region of interest" description="Disordered" evidence="1">
    <location>
        <begin position="21"/>
        <end position="68"/>
    </location>
</feature>
<protein>
    <submittedName>
        <fullName evidence="2">Uncharacterized protein</fullName>
    </submittedName>
</protein>
<organism evidence="2">
    <name type="scientific">Tetraselmis sp. GSL018</name>
    <dbReference type="NCBI Taxonomy" id="582737"/>
    <lineage>
        <taxon>Eukaryota</taxon>
        <taxon>Viridiplantae</taxon>
        <taxon>Chlorophyta</taxon>
        <taxon>core chlorophytes</taxon>
        <taxon>Chlorodendrophyceae</taxon>
        <taxon>Chlorodendrales</taxon>
        <taxon>Chlorodendraceae</taxon>
        <taxon>Tetraselmis</taxon>
    </lineage>
</organism>
<proteinExistence type="predicted"/>
<accession>A0A061R3Q6</accession>
<reference evidence="2" key="1">
    <citation type="submission" date="2014-05" db="EMBL/GenBank/DDBJ databases">
        <title>The transcriptome of the halophilic microalga Tetraselmis sp. GSL018 isolated from the Great Salt Lake, Utah.</title>
        <authorList>
            <person name="Jinkerson R.E."/>
            <person name="D'Adamo S."/>
            <person name="Posewitz M.C."/>
        </authorList>
    </citation>
    <scope>NUCLEOTIDE SEQUENCE</scope>
    <source>
        <strain evidence="2">GSL018</strain>
    </source>
</reference>
<gene>
    <name evidence="2" type="ORF">TSPGSL018_16744</name>
</gene>
<feature type="compositionally biased region" description="Basic residues" evidence="1">
    <location>
        <begin position="44"/>
        <end position="68"/>
    </location>
</feature>
<dbReference type="EMBL" id="GBEZ01021639">
    <property type="protein sequence ID" value="JAC65126.1"/>
    <property type="molecule type" value="Transcribed_RNA"/>
</dbReference>